<evidence type="ECO:0000313" key="2">
    <source>
        <dbReference type="EMBL" id="ADK89041.1"/>
    </source>
</evidence>
<sequence length="410" mass="45099">MAPSKKQSQASKALSTSNRECRFAVTHCLANFVDSSHMELGTHRGKLWTEKVEYGLAVLHGTASFFLDCNKDLTIHVFQDHDSKQPDNSQIRFVAAPLFEDPQESLSNDTGIPSTAIIMTRTPYTTNSNLEIAVEQLLLAMKRASLKNFQRWQAVADSVHSKNPMTFGAKYLPFKLLSADKWKDGVGFLMLGLISDLELSPVVAAVRAFSGALFFQSPPSLTLSGEILDLKHGDSPHHSPVGLLQAAIFTGLRAYRSQIASPIITCREEWAFRIPFCVAIGDSQIHPPRAQQTASIPKGTHILCAFFPVSGVLASDERSYLAVDTWASRATSWLTGRGFTFWRALLEETPMCGKFLCAAICHAYDPPRLGILLHSHWTPDEIGDFKTAACTAVSEAWKNMGIATLPDLFG</sequence>
<dbReference type="Proteomes" id="UP000166552">
    <property type="component" value="Segment"/>
</dbReference>
<dbReference type="EMBL" id="KP677883">
    <property type="protein sequence ID" value="AJR27646.1"/>
    <property type="molecule type" value="Genomic_DNA"/>
</dbReference>
<dbReference type="EMBL" id="JN542536">
    <property type="protein sequence ID" value="AFD36719.1"/>
    <property type="molecule type" value="Genomic_DNA"/>
</dbReference>
<evidence type="ECO:0000313" key="5">
    <source>
        <dbReference type="EMBL" id="AFD36719.1"/>
    </source>
</evidence>
<evidence type="ECO:0000313" key="7">
    <source>
        <dbReference type="EMBL" id="AJR27725.1"/>
    </source>
</evidence>
<dbReference type="EMBL" id="HM230787">
    <property type="protein sequence ID" value="ADK89041.1"/>
    <property type="molecule type" value="Genomic_DNA"/>
</dbReference>
<gene>
    <name evidence="5" type="primary">ORF E</name>
    <name evidence="6" type="synonym">ORFE</name>
</gene>
<proteinExistence type="predicted"/>
<dbReference type="Proteomes" id="UP000115495">
    <property type="component" value="Segment"/>
</dbReference>
<accession>E2G000</accession>
<dbReference type="EMBL" id="HM230788">
    <property type="protein sequence ID" value="ADK89045.1"/>
    <property type="molecule type" value="Genomic_DNA"/>
</dbReference>
<evidence type="ECO:0000313" key="10">
    <source>
        <dbReference type="Proteomes" id="UP000115495"/>
    </source>
</evidence>
<evidence type="ECO:0000313" key="6">
    <source>
        <dbReference type="EMBL" id="AJR27646.1"/>
    </source>
</evidence>
<evidence type="ECO:0000313" key="1">
    <source>
        <dbReference type="EMBL" id="ADK89037.1"/>
    </source>
</evidence>
<dbReference type="Proteomes" id="UP000153636">
    <property type="component" value="Segment"/>
</dbReference>
<reference evidence="5" key="2">
    <citation type="submission" date="2011-08" db="EMBL/GenBank/DDBJ databases">
        <authorList>
            <person name="Spatz S."/>
        </authorList>
    </citation>
    <scope>NUCLEOTIDE SEQUENCE</scope>
    <source>
        <strain evidence="5">63140/C/08/BR</strain>
    </source>
</reference>
<reference evidence="1" key="1">
    <citation type="journal article" date="2010" name="Avian Dis.">
        <title>Epidemic of infectious laryngotracheitis in Italy: characterization of virus isolates by PCR-restriction fragment length polymorphism and sequence analysis.</title>
        <authorList>
            <person name="Moreno A."/>
            <person name="Piccirillo A."/>
            <person name="Mondin A."/>
            <person name="Morandini E."/>
            <person name="Gavazzi L."/>
            <person name="Cordioli P."/>
        </authorList>
    </citation>
    <scope>NUCLEOTIDE SEQUENCE</scope>
    <source>
        <strain evidence="2">193435/2007</strain>
        <strain evidence="3">203059/2007</strain>
        <strain evidence="1">205778/2007</strain>
        <strain evidence="4">288269/2007</strain>
    </source>
</reference>
<protein>
    <submittedName>
        <fullName evidence="5">ORF E protein</fullName>
    </submittedName>
    <submittedName>
        <fullName evidence="1">Protein IE</fullName>
    </submittedName>
</protein>
<evidence type="ECO:0000313" key="11">
    <source>
        <dbReference type="Proteomes" id="UP000166552"/>
    </source>
</evidence>
<reference evidence="9 10" key="4">
    <citation type="journal article" date="2016" name="PLoS ONE">
        <title>Full Genome Sequence-Based Comparative Study of Wild-Type and Vaccine Strains of Infectious Laryngotracheitis Virus from Italy.</title>
        <authorList>
            <person name="Piccirillo A."/>
            <person name="Lavezzo E."/>
            <person name="Niero G."/>
            <person name="Moreno A."/>
            <person name="Massi P."/>
            <person name="Franchin E."/>
            <person name="Toppo S."/>
            <person name="Salata C."/>
            <person name="Palu G."/>
        </authorList>
    </citation>
    <scope>NUCLEOTIDE SEQUENCE [LARGE SCALE GENOMIC DNA]</scope>
    <source>
        <strain evidence="6">193435/07</strain>
        <strain evidence="8">4787/80</strain>
        <strain evidence="7">757/11</strain>
    </source>
</reference>
<evidence type="ECO:0000313" key="8">
    <source>
        <dbReference type="EMBL" id="AJR27804.1"/>
    </source>
</evidence>
<evidence type="ECO:0000313" key="4">
    <source>
        <dbReference type="EMBL" id="ADK89049.1"/>
    </source>
</evidence>
<dbReference type="Proteomes" id="UP000105066">
    <property type="component" value="Segment"/>
</dbReference>
<dbReference type="EMBL" id="HM230786">
    <property type="protein sequence ID" value="ADK89037.1"/>
    <property type="molecule type" value="Genomic_DNA"/>
</dbReference>
<name>E2G000_ILTV</name>
<evidence type="ECO:0000313" key="3">
    <source>
        <dbReference type="EMBL" id="ADK89045.1"/>
    </source>
</evidence>
<dbReference type="EMBL" id="HM230789">
    <property type="protein sequence ID" value="ADK89049.1"/>
    <property type="molecule type" value="Genomic_DNA"/>
</dbReference>
<dbReference type="EMBL" id="KP677885">
    <property type="protein sequence ID" value="AJR27804.1"/>
    <property type="molecule type" value="Genomic_DNA"/>
</dbReference>
<evidence type="ECO:0000313" key="9">
    <source>
        <dbReference type="Proteomes" id="UP000105066"/>
    </source>
</evidence>
<reference evidence="5 11" key="3">
    <citation type="journal article" date="2012" name="Virus Genes">
        <title>Comparative full genome analysis of four infectious laryngotracheitis virus (Gallid herpesvirus-1) virulent isolates from the United States.</title>
        <authorList>
            <person name="Spatz S.J."/>
            <person name="Volkening J.D."/>
            <person name="Keeler C.L."/>
            <person name="Kutish G.F."/>
            <person name="Riblet S.M."/>
            <person name="Boettger C.M."/>
            <person name="Clark K.F."/>
            <person name="Zsak L."/>
            <person name="Afonso C.L."/>
            <person name="Mundt E.S."/>
            <person name="Rock D.L."/>
            <person name="Garcia M."/>
        </authorList>
    </citation>
    <scope>NUCLEOTIDE SEQUENCE [LARGE SCALE GENOMIC DNA]</scope>
    <source>
        <strain evidence="5">63140/C/08/BR</strain>
    </source>
</reference>
<dbReference type="EMBL" id="KP677884">
    <property type="protein sequence ID" value="AJR27725.1"/>
    <property type="molecule type" value="Genomic_DNA"/>
</dbReference>
<organismHost>
    <name type="scientific">Gallus gallus</name>
    <name type="common">Chicken</name>
    <dbReference type="NCBI Taxonomy" id="9031"/>
</organismHost>
<organism evidence="1">
    <name type="scientific">Infectious laryngotracheitis virus</name>
    <name type="common">ILTV</name>
    <name type="synonym">Gallid herpesvirus 1</name>
    <dbReference type="NCBI Taxonomy" id="10386"/>
    <lineage>
        <taxon>Viruses</taxon>
        <taxon>Duplodnaviria</taxon>
        <taxon>Heunggongvirae</taxon>
        <taxon>Peploviricota</taxon>
        <taxon>Herviviricetes</taxon>
        <taxon>Herpesvirales</taxon>
        <taxon>Orthoherpesviridae</taxon>
        <taxon>Alphaherpesvirinae</taxon>
        <taxon>Iltovirus</taxon>
        <taxon>Iltovirus gallidalpha1</taxon>
    </lineage>
</organism>